<dbReference type="Proteomes" id="UP000325577">
    <property type="component" value="Linkage Group LG20"/>
</dbReference>
<evidence type="ECO:0000313" key="2">
    <source>
        <dbReference type="EMBL" id="KAA8529957.1"/>
    </source>
</evidence>
<proteinExistence type="predicted"/>
<gene>
    <name evidence="2" type="ORF">F0562_034439</name>
</gene>
<dbReference type="OrthoDB" id="2013098at2759"/>
<keyword evidence="3" id="KW-1185">Reference proteome</keyword>
<name>A0A5J5AKD8_9ASTE</name>
<evidence type="ECO:0000256" key="1">
    <source>
        <dbReference type="SAM" id="MobiDB-lite"/>
    </source>
</evidence>
<evidence type="ECO:0000313" key="3">
    <source>
        <dbReference type="Proteomes" id="UP000325577"/>
    </source>
</evidence>
<reference evidence="2 3" key="1">
    <citation type="submission" date="2019-09" db="EMBL/GenBank/DDBJ databases">
        <title>A chromosome-level genome assembly of the Chinese tupelo Nyssa sinensis.</title>
        <authorList>
            <person name="Yang X."/>
            <person name="Kang M."/>
            <person name="Yang Y."/>
            <person name="Xiong H."/>
            <person name="Wang M."/>
            <person name="Zhang Z."/>
            <person name="Wang Z."/>
            <person name="Wu H."/>
            <person name="Ma T."/>
            <person name="Liu J."/>
            <person name="Xi Z."/>
        </authorList>
    </citation>
    <scope>NUCLEOTIDE SEQUENCE [LARGE SCALE GENOMIC DNA]</scope>
    <source>
        <strain evidence="2">J267</strain>
        <tissue evidence="2">Leaf</tissue>
    </source>
</reference>
<dbReference type="AlphaFoldDB" id="A0A5J5AKD8"/>
<sequence>MRIHGKKMEDVAIIEKILHSKTPKFDYVRMTNHVVEDQALKATTLGEASLGRGRGQGGIRGRGRGRGRQSSYNQGLNLINQVLNAIIVTS</sequence>
<dbReference type="EMBL" id="CM018044">
    <property type="protein sequence ID" value="KAA8529957.1"/>
    <property type="molecule type" value="Genomic_DNA"/>
</dbReference>
<organism evidence="2 3">
    <name type="scientific">Nyssa sinensis</name>
    <dbReference type="NCBI Taxonomy" id="561372"/>
    <lineage>
        <taxon>Eukaryota</taxon>
        <taxon>Viridiplantae</taxon>
        <taxon>Streptophyta</taxon>
        <taxon>Embryophyta</taxon>
        <taxon>Tracheophyta</taxon>
        <taxon>Spermatophyta</taxon>
        <taxon>Magnoliopsida</taxon>
        <taxon>eudicotyledons</taxon>
        <taxon>Gunneridae</taxon>
        <taxon>Pentapetalae</taxon>
        <taxon>asterids</taxon>
        <taxon>Cornales</taxon>
        <taxon>Nyssaceae</taxon>
        <taxon>Nyssa</taxon>
    </lineage>
</organism>
<feature type="region of interest" description="Disordered" evidence="1">
    <location>
        <begin position="46"/>
        <end position="72"/>
    </location>
</feature>
<protein>
    <submittedName>
        <fullName evidence="2">Uncharacterized protein</fullName>
    </submittedName>
</protein>
<accession>A0A5J5AKD8</accession>